<proteinExistence type="predicted"/>
<reference evidence="1" key="1">
    <citation type="journal article" date="2021" name="Proc. Natl. Acad. Sci. U.S.A.">
        <title>A Catalog of Tens of Thousands of Viruses from Human Metagenomes Reveals Hidden Associations with Chronic Diseases.</title>
        <authorList>
            <person name="Tisza M.J."/>
            <person name="Buck C.B."/>
        </authorList>
    </citation>
    <scope>NUCLEOTIDE SEQUENCE</scope>
    <source>
        <strain evidence="1">CtgN495</strain>
    </source>
</reference>
<sequence>MTAKVDFSHDGVGWYAFVSDDDLVIGYNYEEHTSEVYRGNFKGVDTPHIFDIMRDDIEMFSRIIKYYDWNAIPFLRHVTFEGYTRAMSDVVKLLPMDIYADAVCDAIKHNDTDLNKVVLKIVENISNYYSLMHKE</sequence>
<name>A0A8S5UCR9_9CAUD</name>
<protein>
    <submittedName>
        <fullName evidence="1">Uncharacterized protein</fullName>
    </submittedName>
</protein>
<evidence type="ECO:0000313" key="1">
    <source>
        <dbReference type="EMBL" id="DAF92228.1"/>
    </source>
</evidence>
<organism evidence="1">
    <name type="scientific">Siphoviridae sp. ctgN495</name>
    <dbReference type="NCBI Taxonomy" id="2825608"/>
    <lineage>
        <taxon>Viruses</taxon>
        <taxon>Duplodnaviria</taxon>
        <taxon>Heunggongvirae</taxon>
        <taxon>Uroviricota</taxon>
        <taxon>Caudoviricetes</taxon>
    </lineage>
</organism>
<dbReference type="EMBL" id="BK016063">
    <property type="protein sequence ID" value="DAF92228.1"/>
    <property type="molecule type" value="Genomic_DNA"/>
</dbReference>
<accession>A0A8S5UCR9</accession>